<proteinExistence type="predicted"/>
<dbReference type="EMBL" id="JAAMOB010000003">
    <property type="protein sequence ID" value="KAF4116605.1"/>
    <property type="molecule type" value="Genomic_DNA"/>
</dbReference>
<evidence type="ECO:0008006" key="4">
    <source>
        <dbReference type="Google" id="ProtNLM"/>
    </source>
</evidence>
<protein>
    <recommendedName>
        <fullName evidence="4">Retrotransposon gag domain-containing protein</fullName>
    </recommendedName>
</protein>
<dbReference type="AlphaFoldDB" id="A0A7J6DC59"/>
<organism evidence="2 3">
    <name type="scientific">Onychostoma macrolepis</name>
    <dbReference type="NCBI Taxonomy" id="369639"/>
    <lineage>
        <taxon>Eukaryota</taxon>
        <taxon>Metazoa</taxon>
        <taxon>Chordata</taxon>
        <taxon>Craniata</taxon>
        <taxon>Vertebrata</taxon>
        <taxon>Euteleostomi</taxon>
        <taxon>Actinopterygii</taxon>
        <taxon>Neopterygii</taxon>
        <taxon>Teleostei</taxon>
        <taxon>Ostariophysi</taxon>
        <taxon>Cypriniformes</taxon>
        <taxon>Cyprinidae</taxon>
        <taxon>Acrossocheilinae</taxon>
        <taxon>Onychostoma</taxon>
    </lineage>
</organism>
<evidence type="ECO:0000313" key="3">
    <source>
        <dbReference type="Proteomes" id="UP000579812"/>
    </source>
</evidence>
<dbReference type="Proteomes" id="UP000579812">
    <property type="component" value="Unassembled WGS sequence"/>
</dbReference>
<evidence type="ECO:0000313" key="2">
    <source>
        <dbReference type="EMBL" id="KAF4116605.1"/>
    </source>
</evidence>
<comment type="caution">
    <text evidence="2">The sequence shown here is derived from an EMBL/GenBank/DDBJ whole genome shotgun (WGS) entry which is preliminary data.</text>
</comment>
<reference evidence="2 3" key="1">
    <citation type="submission" date="2020-04" db="EMBL/GenBank/DDBJ databases">
        <title>Chromosome-level genome assembly of a cyprinid fish Onychostoma macrolepis by integration of Nanopore Sequencing, Bionano and Hi-C technology.</title>
        <authorList>
            <person name="Wang D."/>
        </authorList>
    </citation>
    <scope>NUCLEOTIDE SEQUENCE [LARGE SCALE GENOMIC DNA]</scope>
    <source>
        <strain evidence="2">SWU-2019</strain>
        <tissue evidence="2">Muscle</tissue>
    </source>
</reference>
<feature type="region of interest" description="Disordered" evidence="1">
    <location>
        <begin position="78"/>
        <end position="106"/>
    </location>
</feature>
<gene>
    <name evidence="2" type="ORF">G5714_004094</name>
</gene>
<name>A0A7J6DC59_9TELE</name>
<accession>A0A7J6DC59</accession>
<sequence>MDLLAKHPENALLTVMQDGRSIEDYVEEFLQLVHKVPWNDGTLKTRSPTQGKIRPFLLRPFPVTFSLMFFECCMSEEQEKHQHRSTSDSGSTHSPGKRVTILTPTG</sequence>
<keyword evidence="3" id="KW-1185">Reference proteome</keyword>
<evidence type="ECO:0000256" key="1">
    <source>
        <dbReference type="SAM" id="MobiDB-lite"/>
    </source>
</evidence>